<reference evidence="1" key="1">
    <citation type="submission" date="2020-05" db="EMBL/GenBank/DDBJ databases">
        <authorList>
            <person name="Chiriac C."/>
            <person name="Salcher M."/>
            <person name="Ghai R."/>
            <person name="Kavagutti S V."/>
        </authorList>
    </citation>
    <scope>NUCLEOTIDE SEQUENCE</scope>
</reference>
<dbReference type="Pfam" id="PF01503">
    <property type="entry name" value="PRA-PH"/>
    <property type="match status" value="1"/>
</dbReference>
<protein>
    <submittedName>
        <fullName evidence="1">NTP pyrophosphohydrolase, DR2231-like</fullName>
    </submittedName>
</protein>
<proteinExistence type="predicted"/>
<gene>
    <name evidence="1" type="ORF">UFOVP1090_10</name>
</gene>
<dbReference type="CDD" id="cd11530">
    <property type="entry name" value="NTP-PPase_DR2231_like"/>
    <property type="match status" value="1"/>
</dbReference>
<sequence>MQNIAELINEAKSTAQSPLDLQAKIAIIQLETLTNLISQLGGSDGYMQDIQAFHEKFGLGYNGTPRELDENQASFRAKFMQEELDEYKKAFLENDLEGQFDALIDLVYVALGTAYLQGLPFQAGWRRVQVANMSKIRAKSAADSKRGSAFDIVKPPGWTAPYHGDLLGNPQPKKK</sequence>
<dbReference type="InterPro" id="IPR033653">
    <property type="entry name" value="NTP-PPase_DR2231-like"/>
</dbReference>
<dbReference type="InterPro" id="IPR021130">
    <property type="entry name" value="PRib-ATP_PPHydrolase-like"/>
</dbReference>
<evidence type="ECO:0000313" key="1">
    <source>
        <dbReference type="EMBL" id="CAB4182395.1"/>
    </source>
</evidence>
<dbReference type="EMBL" id="LR797041">
    <property type="protein sequence ID" value="CAB4182395.1"/>
    <property type="molecule type" value="Genomic_DNA"/>
</dbReference>
<keyword evidence="1" id="KW-0378">Hydrolase</keyword>
<dbReference type="Gene3D" id="1.10.3420.10">
    <property type="entry name" value="putative ntp pyrophosphohydrolase like domain"/>
    <property type="match status" value="1"/>
</dbReference>
<organism evidence="1">
    <name type="scientific">uncultured Caudovirales phage</name>
    <dbReference type="NCBI Taxonomy" id="2100421"/>
    <lineage>
        <taxon>Viruses</taxon>
        <taxon>Duplodnaviria</taxon>
        <taxon>Heunggongvirae</taxon>
        <taxon>Uroviricota</taxon>
        <taxon>Caudoviricetes</taxon>
        <taxon>Peduoviridae</taxon>
        <taxon>Maltschvirus</taxon>
        <taxon>Maltschvirus maltsch</taxon>
    </lineage>
</organism>
<dbReference type="InterPro" id="IPR023292">
    <property type="entry name" value="NTP_PyroPHydrolase-like_dom_sf"/>
</dbReference>
<dbReference type="GO" id="GO:0016787">
    <property type="term" value="F:hydrolase activity"/>
    <property type="evidence" value="ECO:0007669"/>
    <property type="project" value="UniProtKB-KW"/>
</dbReference>
<name>A0A6J5QNM9_9CAUD</name>
<accession>A0A6J5QNM9</accession>